<dbReference type="EC" id="6.3.3.3" evidence="8"/>
<comment type="subcellular location">
    <subcellularLocation>
        <location evidence="8">Cytoplasm</location>
    </subcellularLocation>
</comment>
<keyword evidence="5 8" id="KW-0093">Biotin biosynthesis</keyword>
<reference evidence="9 10" key="1">
    <citation type="submission" date="2017-05" db="EMBL/GenBank/DDBJ databases">
        <title>Thiocyanate degradation by Thiohalobacter thiocyanaticus FOKN1.</title>
        <authorList>
            <person name="Oshiki M."/>
            <person name="Fukushima T."/>
            <person name="Kawano S."/>
            <person name="Nakagawa J."/>
        </authorList>
    </citation>
    <scope>NUCLEOTIDE SEQUENCE [LARGE SCALE GENOMIC DNA]</scope>
    <source>
        <strain evidence="9 10">FOKN1</strain>
    </source>
</reference>
<proteinExistence type="inferred from homology"/>
<dbReference type="GO" id="GO:0005829">
    <property type="term" value="C:cytosol"/>
    <property type="evidence" value="ECO:0007669"/>
    <property type="project" value="TreeGrafter"/>
</dbReference>
<dbReference type="GO" id="GO:0000287">
    <property type="term" value="F:magnesium ion binding"/>
    <property type="evidence" value="ECO:0007669"/>
    <property type="project" value="UniProtKB-UniRule"/>
</dbReference>
<feature type="binding site" evidence="8">
    <location>
        <position position="17"/>
    </location>
    <ligand>
        <name>Mg(2+)</name>
        <dbReference type="ChEBI" id="CHEBI:18420"/>
    </ligand>
</feature>
<keyword evidence="4 8" id="KW-0547">Nucleotide-binding</keyword>
<feature type="binding site" evidence="8">
    <location>
        <position position="116"/>
    </location>
    <ligand>
        <name>Mg(2+)</name>
        <dbReference type="ChEBI" id="CHEBI:18420"/>
    </ligand>
</feature>
<dbReference type="Proteomes" id="UP000218765">
    <property type="component" value="Chromosome"/>
</dbReference>
<dbReference type="InterPro" id="IPR004472">
    <property type="entry name" value="DTB_synth_BioD"/>
</dbReference>
<comment type="pathway">
    <text evidence="8">Cofactor biosynthesis; biotin biosynthesis; biotin from 7,8-diaminononanoate: step 1/2.</text>
</comment>
<evidence type="ECO:0000256" key="1">
    <source>
        <dbReference type="ARBA" id="ARBA00022490"/>
    </source>
</evidence>
<dbReference type="FunFam" id="3.40.50.300:FF:000292">
    <property type="entry name" value="ATP-dependent dethiobiotin synthetase BioD"/>
    <property type="match status" value="1"/>
</dbReference>
<dbReference type="NCBIfam" id="TIGR00347">
    <property type="entry name" value="bioD"/>
    <property type="match status" value="1"/>
</dbReference>
<keyword evidence="3 8" id="KW-0479">Metal-binding</keyword>
<dbReference type="RefSeq" id="WP_096363559.1">
    <property type="nucleotide sequence ID" value="NZ_AP018052.1"/>
</dbReference>
<dbReference type="HAMAP" id="MF_00336">
    <property type="entry name" value="BioD"/>
    <property type="match status" value="1"/>
</dbReference>
<dbReference type="InterPro" id="IPR027417">
    <property type="entry name" value="P-loop_NTPase"/>
</dbReference>
<evidence type="ECO:0000256" key="2">
    <source>
        <dbReference type="ARBA" id="ARBA00022598"/>
    </source>
</evidence>
<dbReference type="UniPathway" id="UPA00078">
    <property type="reaction ID" value="UER00161"/>
</dbReference>
<comment type="cofactor">
    <cofactor evidence="8">
        <name>Mg(2+)</name>
        <dbReference type="ChEBI" id="CHEBI:18420"/>
    </cofactor>
</comment>
<keyword evidence="6 8" id="KW-0067">ATP-binding</keyword>
<dbReference type="OrthoDB" id="9802097at2"/>
<keyword evidence="7 8" id="KW-0460">Magnesium</keyword>
<dbReference type="KEGG" id="ttc:FOKN1_0035"/>
<feature type="binding site" evidence="8">
    <location>
        <position position="42"/>
    </location>
    <ligand>
        <name>substrate</name>
    </ligand>
</feature>
<feature type="active site" evidence="8">
    <location>
        <position position="38"/>
    </location>
</feature>
<accession>A0A1Z4VLG7</accession>
<comment type="catalytic activity">
    <reaction evidence="8">
        <text>(7R,8S)-7,8-diammoniononanoate + CO2 + ATP = (4R,5S)-dethiobiotin + ADP + phosphate + 3 H(+)</text>
        <dbReference type="Rhea" id="RHEA:15805"/>
        <dbReference type="ChEBI" id="CHEBI:15378"/>
        <dbReference type="ChEBI" id="CHEBI:16526"/>
        <dbReference type="ChEBI" id="CHEBI:30616"/>
        <dbReference type="ChEBI" id="CHEBI:43474"/>
        <dbReference type="ChEBI" id="CHEBI:149469"/>
        <dbReference type="ChEBI" id="CHEBI:149473"/>
        <dbReference type="ChEBI" id="CHEBI:456216"/>
        <dbReference type="EC" id="6.3.3.3"/>
    </reaction>
</comment>
<dbReference type="SUPFAM" id="SSF52540">
    <property type="entry name" value="P-loop containing nucleoside triphosphate hydrolases"/>
    <property type="match status" value="1"/>
</dbReference>
<evidence type="ECO:0000256" key="6">
    <source>
        <dbReference type="ARBA" id="ARBA00022840"/>
    </source>
</evidence>
<dbReference type="PANTHER" id="PTHR43210:SF5">
    <property type="entry name" value="DETHIOBIOTIN SYNTHETASE"/>
    <property type="match status" value="1"/>
</dbReference>
<sequence length="225" mass="23332">MGRILFVTGTDTGCGKTFAGTALIHALRARGRQVLAMKPVASGCEMTPDGLRNSDALALQSAASTLLSYDRVNPCAFAPAIAPHIAAARAGVRIPLPDIIATARELAAQCDVLVVEGVGGWRVPLTDAEEVADLARQLQAGVILVVGLRLGCINHALLTAQAIEADALPLLGWIANRIDPGMDQPEANLATLAARLGAPCLGCLPHYAETVDPRAAAEHLNPSSL</sequence>
<dbReference type="PANTHER" id="PTHR43210">
    <property type="entry name" value="DETHIOBIOTIN SYNTHETASE"/>
    <property type="match status" value="1"/>
</dbReference>
<evidence type="ECO:0000313" key="9">
    <source>
        <dbReference type="EMBL" id="BAZ92440.1"/>
    </source>
</evidence>
<dbReference type="EMBL" id="AP018052">
    <property type="protein sequence ID" value="BAZ92440.1"/>
    <property type="molecule type" value="Genomic_DNA"/>
</dbReference>
<dbReference type="PIRSF" id="PIRSF006755">
    <property type="entry name" value="DTB_synth"/>
    <property type="match status" value="1"/>
</dbReference>
<organism evidence="9 10">
    <name type="scientific">Thiohalobacter thiocyanaticus</name>
    <dbReference type="NCBI Taxonomy" id="585455"/>
    <lineage>
        <taxon>Bacteria</taxon>
        <taxon>Pseudomonadati</taxon>
        <taxon>Pseudomonadota</taxon>
        <taxon>Gammaproteobacteria</taxon>
        <taxon>Thiohalobacterales</taxon>
        <taxon>Thiohalobacteraceae</taxon>
        <taxon>Thiohalobacter</taxon>
    </lineage>
</organism>
<evidence type="ECO:0000256" key="3">
    <source>
        <dbReference type="ARBA" id="ARBA00022723"/>
    </source>
</evidence>
<feature type="binding site" evidence="8">
    <location>
        <begin position="116"/>
        <end position="119"/>
    </location>
    <ligand>
        <name>ATP</name>
        <dbReference type="ChEBI" id="CHEBI:30616"/>
    </ligand>
</feature>
<keyword evidence="10" id="KW-1185">Reference proteome</keyword>
<comment type="subunit">
    <text evidence="8">Homodimer.</text>
</comment>
<protein>
    <recommendedName>
        <fullName evidence="8">ATP-dependent dethiobiotin synthetase BioD</fullName>
        <ecNumber evidence="8">6.3.3.3</ecNumber>
    </recommendedName>
    <alternativeName>
        <fullName evidence="8">DTB synthetase</fullName>
        <shortName evidence="8">DTBS</shortName>
    </alternativeName>
    <alternativeName>
        <fullName evidence="8">Dethiobiotin synthase</fullName>
    </alternativeName>
</protein>
<dbReference type="AlphaFoldDB" id="A0A1Z4VLG7"/>
<gene>
    <name evidence="8" type="primary">bioD</name>
    <name evidence="9" type="ORF">FOKN1_0035</name>
</gene>
<dbReference type="GO" id="GO:0005524">
    <property type="term" value="F:ATP binding"/>
    <property type="evidence" value="ECO:0007669"/>
    <property type="project" value="UniProtKB-UniRule"/>
</dbReference>
<feature type="binding site" evidence="8">
    <location>
        <position position="55"/>
    </location>
    <ligand>
        <name>Mg(2+)</name>
        <dbReference type="ChEBI" id="CHEBI:18420"/>
    </ligand>
</feature>
<dbReference type="CDD" id="cd03109">
    <property type="entry name" value="DTBS"/>
    <property type="match status" value="1"/>
</dbReference>
<feature type="binding site" evidence="8">
    <location>
        <begin position="13"/>
        <end position="18"/>
    </location>
    <ligand>
        <name>ATP</name>
        <dbReference type="ChEBI" id="CHEBI:30616"/>
    </ligand>
</feature>
<dbReference type="GO" id="GO:0004141">
    <property type="term" value="F:dethiobiotin synthase activity"/>
    <property type="evidence" value="ECO:0007669"/>
    <property type="project" value="UniProtKB-UniRule"/>
</dbReference>
<dbReference type="Pfam" id="PF13500">
    <property type="entry name" value="AAA_26"/>
    <property type="match status" value="1"/>
</dbReference>
<keyword evidence="2 8" id="KW-0436">Ligase</keyword>
<comment type="similarity">
    <text evidence="8">Belongs to the dethiobiotin synthetase family.</text>
</comment>
<feature type="binding site" evidence="8">
    <location>
        <begin position="176"/>
        <end position="177"/>
    </location>
    <ligand>
        <name>ATP</name>
        <dbReference type="ChEBI" id="CHEBI:30616"/>
    </ligand>
</feature>
<dbReference type="GO" id="GO:0009102">
    <property type="term" value="P:biotin biosynthetic process"/>
    <property type="evidence" value="ECO:0007669"/>
    <property type="project" value="UniProtKB-UniRule"/>
</dbReference>
<dbReference type="GO" id="GO:0042803">
    <property type="term" value="F:protein homodimerization activity"/>
    <property type="evidence" value="ECO:0007669"/>
    <property type="project" value="UniProtKB-ARBA"/>
</dbReference>
<evidence type="ECO:0000256" key="8">
    <source>
        <dbReference type="HAMAP-Rule" id="MF_00336"/>
    </source>
</evidence>
<comment type="caution">
    <text evidence="8">Lacks conserved residue(s) required for the propagation of feature annotation.</text>
</comment>
<evidence type="ECO:0000256" key="5">
    <source>
        <dbReference type="ARBA" id="ARBA00022756"/>
    </source>
</evidence>
<name>A0A1Z4VLG7_9GAMM</name>
<evidence type="ECO:0000256" key="7">
    <source>
        <dbReference type="ARBA" id="ARBA00022842"/>
    </source>
</evidence>
<comment type="function">
    <text evidence="8">Catalyzes a mechanistically unusual reaction, the ATP-dependent insertion of CO2 between the N7 and N8 nitrogen atoms of 7,8-diaminopelargonic acid (DAPA, also called 7,8-diammoniononanoate) to form a ureido ring.</text>
</comment>
<keyword evidence="1 8" id="KW-0963">Cytoplasm</keyword>
<feature type="binding site" evidence="8">
    <location>
        <position position="55"/>
    </location>
    <ligand>
        <name>ATP</name>
        <dbReference type="ChEBI" id="CHEBI:30616"/>
    </ligand>
</feature>
<dbReference type="Gene3D" id="3.40.50.300">
    <property type="entry name" value="P-loop containing nucleotide triphosphate hydrolases"/>
    <property type="match status" value="1"/>
</dbReference>
<evidence type="ECO:0000256" key="4">
    <source>
        <dbReference type="ARBA" id="ARBA00022741"/>
    </source>
</evidence>
<evidence type="ECO:0000313" key="10">
    <source>
        <dbReference type="Proteomes" id="UP000218765"/>
    </source>
</evidence>